<keyword evidence="3" id="KW-1185">Reference proteome</keyword>
<organism evidence="2 3">
    <name type="scientific">Candidatus Magnetominusculus xianensis</name>
    <dbReference type="NCBI Taxonomy" id="1748249"/>
    <lineage>
        <taxon>Bacteria</taxon>
        <taxon>Pseudomonadati</taxon>
        <taxon>Nitrospirota</taxon>
        <taxon>Nitrospiria</taxon>
        <taxon>Nitrospirales</taxon>
        <taxon>Nitrospiraceae</taxon>
        <taxon>Candidatus Magnetominusculus</taxon>
    </lineage>
</organism>
<dbReference type="InterPro" id="IPR033788">
    <property type="entry name" value="VbhA-like"/>
</dbReference>
<protein>
    <recommendedName>
        <fullName evidence="1">Antitoxin VbhA domain-containing protein</fullName>
    </recommendedName>
</protein>
<reference evidence="2 3" key="1">
    <citation type="submission" date="2015-11" db="EMBL/GenBank/DDBJ databases">
        <authorList>
            <person name="Lin W."/>
        </authorList>
    </citation>
    <scope>NUCLEOTIDE SEQUENCE [LARGE SCALE GENOMIC DNA]</scope>
    <source>
        <strain evidence="2 3">HCH-1</strain>
    </source>
</reference>
<evidence type="ECO:0000259" key="1">
    <source>
        <dbReference type="Pfam" id="PF18495"/>
    </source>
</evidence>
<dbReference type="InterPro" id="IPR043038">
    <property type="entry name" value="VbhA_sf"/>
</dbReference>
<evidence type="ECO:0000313" key="2">
    <source>
        <dbReference type="EMBL" id="KWT81200.1"/>
    </source>
</evidence>
<sequence>MGHSSVVLHCGIINKVLVRKEDAVTSHKFQCNRRAFDHAIAQQQLEGLVVPPETVADLERVTRGEITTSDVIRNLYDRYTHVKVLKL</sequence>
<dbReference type="Proteomes" id="UP000060487">
    <property type="component" value="Unassembled WGS sequence"/>
</dbReference>
<dbReference type="CDD" id="cd11586">
    <property type="entry name" value="VbhA_like"/>
    <property type="match status" value="1"/>
</dbReference>
<dbReference type="EMBL" id="LNQR01000100">
    <property type="protein sequence ID" value="KWT81200.1"/>
    <property type="molecule type" value="Genomic_DNA"/>
</dbReference>
<evidence type="ECO:0000313" key="3">
    <source>
        <dbReference type="Proteomes" id="UP000060487"/>
    </source>
</evidence>
<comment type="caution">
    <text evidence="2">The sequence shown here is derived from an EMBL/GenBank/DDBJ whole genome shotgun (WGS) entry which is preliminary data.</text>
</comment>
<gene>
    <name evidence="2" type="ORF">ASN18_2624</name>
</gene>
<proteinExistence type="predicted"/>
<dbReference type="Pfam" id="PF18495">
    <property type="entry name" value="VbhA"/>
    <property type="match status" value="1"/>
</dbReference>
<accession>A0ABR5SE77</accession>
<dbReference type="Gene3D" id="1.10.8.1050">
    <property type="entry name" value="Antitoxin VbhA-like"/>
    <property type="match status" value="1"/>
</dbReference>
<feature type="domain" description="Antitoxin VbhA" evidence="1">
    <location>
        <begin position="33"/>
        <end position="74"/>
    </location>
</feature>
<dbReference type="InterPro" id="IPR041535">
    <property type="entry name" value="VbhA"/>
</dbReference>
<name>A0ABR5SE77_9BACT</name>